<dbReference type="SMART" id="SM00028">
    <property type="entry name" value="TPR"/>
    <property type="match status" value="3"/>
</dbReference>
<accession>A0AAU7DQJ3</accession>
<protein>
    <submittedName>
        <fullName evidence="7">Protein kinase</fullName>
    </submittedName>
</protein>
<dbReference type="GO" id="GO:0005524">
    <property type="term" value="F:ATP binding"/>
    <property type="evidence" value="ECO:0007669"/>
    <property type="project" value="UniProtKB-KW"/>
</dbReference>
<dbReference type="PANTHER" id="PTHR43289:SF34">
    <property type="entry name" value="SERINE_THREONINE-PROTEIN KINASE YBDM-RELATED"/>
    <property type="match status" value="1"/>
</dbReference>
<dbReference type="PROSITE" id="PS00108">
    <property type="entry name" value="PROTEIN_KINASE_ST"/>
    <property type="match status" value="1"/>
</dbReference>
<dbReference type="RefSeq" id="WP_348264779.1">
    <property type="nucleotide sequence ID" value="NZ_CP121196.1"/>
</dbReference>
<keyword evidence="5" id="KW-1133">Transmembrane helix</keyword>
<dbReference type="InterPro" id="IPR011990">
    <property type="entry name" value="TPR-like_helical_dom_sf"/>
</dbReference>
<dbReference type="Pfam" id="PF00069">
    <property type="entry name" value="Pkinase"/>
    <property type="match status" value="1"/>
</dbReference>
<evidence type="ECO:0000259" key="6">
    <source>
        <dbReference type="PROSITE" id="PS50011"/>
    </source>
</evidence>
<dbReference type="SUPFAM" id="SSF56112">
    <property type="entry name" value="Protein kinase-like (PK-like)"/>
    <property type="match status" value="1"/>
</dbReference>
<dbReference type="EMBL" id="CP121196">
    <property type="protein sequence ID" value="XBH19560.1"/>
    <property type="molecule type" value="Genomic_DNA"/>
</dbReference>
<dbReference type="PANTHER" id="PTHR43289">
    <property type="entry name" value="MITOGEN-ACTIVATED PROTEIN KINASE KINASE KINASE 20-RELATED"/>
    <property type="match status" value="1"/>
</dbReference>
<gene>
    <name evidence="7" type="ORF">P8935_09615</name>
</gene>
<reference evidence="7" key="1">
    <citation type="submission" date="2023-03" db="EMBL/GenBank/DDBJ databases">
        <title>Edaphobacter sp.</title>
        <authorList>
            <person name="Huber K.J."/>
            <person name="Papendorf J."/>
            <person name="Pilke C."/>
            <person name="Bunk B."/>
            <person name="Sproeer C."/>
            <person name="Pester M."/>
        </authorList>
    </citation>
    <scope>NUCLEOTIDE SEQUENCE</scope>
    <source>
        <strain evidence="7">DSM 110680</strain>
    </source>
</reference>
<dbReference type="InterPro" id="IPR008271">
    <property type="entry name" value="Ser/Thr_kinase_AS"/>
</dbReference>
<keyword evidence="4" id="KW-0067">ATP-binding</keyword>
<dbReference type="Gene3D" id="1.25.40.10">
    <property type="entry name" value="Tetratricopeptide repeat domain"/>
    <property type="match status" value="1"/>
</dbReference>
<evidence type="ECO:0000313" key="7">
    <source>
        <dbReference type="EMBL" id="XBH19560.1"/>
    </source>
</evidence>
<keyword evidence="2" id="KW-0547">Nucleotide-binding</keyword>
<dbReference type="CDD" id="cd14014">
    <property type="entry name" value="STKc_PknB_like"/>
    <property type="match status" value="1"/>
</dbReference>
<dbReference type="InterPro" id="IPR019734">
    <property type="entry name" value="TPR_rpt"/>
</dbReference>
<dbReference type="InterPro" id="IPR000719">
    <property type="entry name" value="Prot_kinase_dom"/>
</dbReference>
<dbReference type="InterPro" id="IPR011009">
    <property type="entry name" value="Kinase-like_dom_sf"/>
</dbReference>
<feature type="domain" description="Protein kinase" evidence="6">
    <location>
        <begin position="72"/>
        <end position="347"/>
    </location>
</feature>
<keyword evidence="3 7" id="KW-0418">Kinase</keyword>
<dbReference type="Gene3D" id="3.30.200.20">
    <property type="entry name" value="Phosphorylase Kinase, domain 1"/>
    <property type="match status" value="1"/>
</dbReference>
<dbReference type="SUPFAM" id="SSF48452">
    <property type="entry name" value="TPR-like"/>
    <property type="match status" value="2"/>
</dbReference>
<sequence>MTRDAENWEILQQLFELAEETPENDRERVLAEHCPDPMLVQRALKIFRRAHDDTTLSEIPERKAPTARFGPYTLLRLVGSGGIGSVYLAERIMGGAPQRSALKVLSPHAAGPSFVERFHREQHILSSLDHPNITRMLDAGLSDSGEPYLVMEYVEGEHFDAYCDARKLGIRDRLQLFLQVCDAVAYAHRNLIVHLDLKPSNILVSDEGTVKLLDFGTSKLVQADSQLTTTVLATPAYASPEQLRNESVTTACDVYSLGAVLFELLTGRRTTDSAAVVFERALSQREPDPLPDAVTAPAAEARSMSESRLRQLLSGDLTTITAKCMRALPSERYASVDALSDDIERYLTDRAVLARPQTAMYRISKFVSRNRGSVIATVLFAIALLTSIAYAGWRQEQALIAGQRAVRMQTFLYSLFRLANSNFTGKPAATVPEFLKLGTRLLPQYIKDPADLRQAQMSLAESMFDNGDLDGAQAVFTQTTASAKAAHDLQSEAESEAFAGNIAYQNGQMEQGAELTAHALELSREPGMSAAIKVRAAMYFAVNRENSGFRTDENVKLLEYAAKEARDKQLPPHEAADALYSLASDLELRGLIDKSLPLYQQALDIYNQDPSELCDQSQVYGDFAYAYQMKDDLKSALPLFQRSYDGYLSCSGPDSRGALTAGDYLAGALIKLGRAPDALRLLEPELPRWRKIAGSSPDLAEVLFFLTEAYVDTGRFPEAEKTARELISVQEGKIAATDRRIGASHMMLARALAGEDRVREALPHAEIADRILANGAVSSGAKAMTAEAHQLLTNLQSEAQK</sequence>
<organism evidence="7">
    <name type="scientific">Telmatobacter sp. DSM 110680</name>
    <dbReference type="NCBI Taxonomy" id="3036704"/>
    <lineage>
        <taxon>Bacteria</taxon>
        <taxon>Pseudomonadati</taxon>
        <taxon>Acidobacteriota</taxon>
        <taxon>Terriglobia</taxon>
        <taxon>Terriglobales</taxon>
        <taxon>Acidobacteriaceae</taxon>
        <taxon>Telmatobacter</taxon>
    </lineage>
</organism>
<evidence type="ECO:0000256" key="3">
    <source>
        <dbReference type="ARBA" id="ARBA00022777"/>
    </source>
</evidence>
<dbReference type="Gene3D" id="1.10.510.10">
    <property type="entry name" value="Transferase(Phosphotransferase) domain 1"/>
    <property type="match status" value="1"/>
</dbReference>
<dbReference type="PROSITE" id="PS50011">
    <property type="entry name" value="PROTEIN_KINASE_DOM"/>
    <property type="match status" value="1"/>
</dbReference>
<dbReference type="Pfam" id="PF13424">
    <property type="entry name" value="TPR_12"/>
    <property type="match status" value="1"/>
</dbReference>
<name>A0AAU7DQJ3_9BACT</name>
<keyword evidence="5" id="KW-0472">Membrane</keyword>
<dbReference type="GO" id="GO:0004674">
    <property type="term" value="F:protein serine/threonine kinase activity"/>
    <property type="evidence" value="ECO:0007669"/>
    <property type="project" value="TreeGrafter"/>
</dbReference>
<keyword evidence="5" id="KW-0812">Transmembrane</keyword>
<dbReference type="AlphaFoldDB" id="A0AAU7DQJ3"/>
<evidence type="ECO:0000256" key="1">
    <source>
        <dbReference type="ARBA" id="ARBA00022679"/>
    </source>
</evidence>
<keyword evidence="1" id="KW-0808">Transferase</keyword>
<evidence type="ECO:0000256" key="5">
    <source>
        <dbReference type="SAM" id="Phobius"/>
    </source>
</evidence>
<evidence type="ECO:0000256" key="4">
    <source>
        <dbReference type="ARBA" id="ARBA00022840"/>
    </source>
</evidence>
<feature type="transmembrane region" description="Helical" evidence="5">
    <location>
        <begin position="372"/>
        <end position="393"/>
    </location>
</feature>
<evidence type="ECO:0000256" key="2">
    <source>
        <dbReference type="ARBA" id="ARBA00022741"/>
    </source>
</evidence>
<dbReference type="SMART" id="SM00220">
    <property type="entry name" value="S_TKc"/>
    <property type="match status" value="1"/>
</dbReference>
<proteinExistence type="predicted"/>